<evidence type="ECO:0008006" key="4">
    <source>
        <dbReference type="Google" id="ProtNLM"/>
    </source>
</evidence>
<reference evidence="2 3" key="1">
    <citation type="submission" date="2022-06" db="EMBL/GenBank/DDBJ databases">
        <title>Mycolicibacterium sp. CAU 1645 isolated from seawater.</title>
        <authorList>
            <person name="Kim W."/>
        </authorList>
    </citation>
    <scope>NUCLEOTIDE SEQUENCE [LARGE SCALE GENOMIC DNA]</scope>
    <source>
        <strain evidence="2 3">CAU 1645</strain>
    </source>
</reference>
<dbReference type="EMBL" id="JANDBD010000007">
    <property type="protein sequence ID" value="MCP9273994.1"/>
    <property type="molecule type" value="Genomic_DNA"/>
</dbReference>
<name>A0ABT1M4B4_9MYCO</name>
<accession>A0ABT1M4B4</accession>
<keyword evidence="1" id="KW-1133">Transmembrane helix</keyword>
<feature type="transmembrane region" description="Helical" evidence="1">
    <location>
        <begin position="6"/>
        <end position="29"/>
    </location>
</feature>
<evidence type="ECO:0000313" key="3">
    <source>
        <dbReference type="Proteomes" id="UP001651690"/>
    </source>
</evidence>
<evidence type="ECO:0000256" key="1">
    <source>
        <dbReference type="SAM" id="Phobius"/>
    </source>
</evidence>
<protein>
    <recommendedName>
        <fullName evidence="4">Secreted peptide</fullName>
    </recommendedName>
</protein>
<sequence length="130" mass="13791">MVVGVVVVVVVVVVAVVVVRDVVVVVGVLDVVDDDDDSAAGWPPLEHPTAVAATAITVSAIRVNPTCALPVPVDPKPVVGIRRWEGIRSQARRIAFAASVDFYVTQAPVGTFAVLPSLIIWTFNWLDVRA</sequence>
<dbReference type="Proteomes" id="UP001651690">
    <property type="component" value="Unassembled WGS sequence"/>
</dbReference>
<comment type="caution">
    <text evidence="2">The sequence shown here is derived from an EMBL/GenBank/DDBJ whole genome shotgun (WGS) entry which is preliminary data.</text>
</comment>
<keyword evidence="3" id="KW-1185">Reference proteome</keyword>
<gene>
    <name evidence="2" type="ORF">NM203_17535</name>
</gene>
<keyword evidence="1" id="KW-0472">Membrane</keyword>
<evidence type="ECO:0000313" key="2">
    <source>
        <dbReference type="EMBL" id="MCP9273994.1"/>
    </source>
</evidence>
<keyword evidence="1" id="KW-0812">Transmembrane</keyword>
<dbReference type="RefSeq" id="WP_255061332.1">
    <property type="nucleotide sequence ID" value="NZ_JANDBD010000007.1"/>
</dbReference>
<proteinExistence type="predicted"/>
<organism evidence="2 3">
    <name type="scientific">Mycolicibacterium arenosum</name>
    <dbReference type="NCBI Taxonomy" id="2952157"/>
    <lineage>
        <taxon>Bacteria</taxon>
        <taxon>Bacillati</taxon>
        <taxon>Actinomycetota</taxon>
        <taxon>Actinomycetes</taxon>
        <taxon>Mycobacteriales</taxon>
        <taxon>Mycobacteriaceae</taxon>
        <taxon>Mycolicibacterium</taxon>
    </lineage>
</organism>